<keyword evidence="3" id="KW-1185">Reference proteome</keyword>
<gene>
    <name evidence="2" type="ORF">DICVIV_02263</name>
</gene>
<proteinExistence type="predicted"/>
<organism evidence="2 3">
    <name type="scientific">Dictyocaulus viviparus</name>
    <name type="common">Bovine lungworm</name>
    <dbReference type="NCBI Taxonomy" id="29172"/>
    <lineage>
        <taxon>Eukaryota</taxon>
        <taxon>Metazoa</taxon>
        <taxon>Ecdysozoa</taxon>
        <taxon>Nematoda</taxon>
        <taxon>Chromadorea</taxon>
        <taxon>Rhabditida</taxon>
        <taxon>Rhabditina</taxon>
        <taxon>Rhabditomorpha</taxon>
        <taxon>Strongyloidea</taxon>
        <taxon>Metastrongylidae</taxon>
        <taxon>Dictyocaulus</taxon>
    </lineage>
</organism>
<sequence length="65" mass="7552">MSFNTSREVVAPLERPFTIEEYFPSPFKRAWYKFYKMAGKNERPRGHSGATGPTGLVKRTKNTKR</sequence>
<dbReference type="Proteomes" id="UP000053766">
    <property type="component" value="Unassembled WGS sequence"/>
</dbReference>
<accession>A0A0D8YAB5</accession>
<evidence type="ECO:0000313" key="3">
    <source>
        <dbReference type="Proteomes" id="UP000053766"/>
    </source>
</evidence>
<name>A0A0D8YAB5_DICVI</name>
<dbReference type="EMBL" id="KN716181">
    <property type="protein sequence ID" value="KJH51526.1"/>
    <property type="molecule type" value="Genomic_DNA"/>
</dbReference>
<evidence type="ECO:0000313" key="2">
    <source>
        <dbReference type="EMBL" id="KJH51526.1"/>
    </source>
</evidence>
<reference evidence="3" key="2">
    <citation type="journal article" date="2016" name="Sci. Rep.">
        <title>Dictyocaulus viviparus genome, variome and transcriptome elucidate lungworm biology and support future intervention.</title>
        <authorList>
            <person name="McNulty S.N."/>
            <person name="Strube C."/>
            <person name="Rosa B.A."/>
            <person name="Martin J.C."/>
            <person name="Tyagi R."/>
            <person name="Choi Y.J."/>
            <person name="Wang Q."/>
            <person name="Hallsworth Pepin K."/>
            <person name="Zhang X."/>
            <person name="Ozersky P."/>
            <person name="Wilson R.K."/>
            <person name="Sternberg P.W."/>
            <person name="Gasser R.B."/>
            <person name="Mitreva M."/>
        </authorList>
    </citation>
    <scope>NUCLEOTIDE SEQUENCE [LARGE SCALE GENOMIC DNA]</scope>
    <source>
        <strain evidence="3">HannoverDv2000</strain>
    </source>
</reference>
<protein>
    <submittedName>
        <fullName evidence="2">Uncharacterized protein</fullName>
    </submittedName>
</protein>
<evidence type="ECO:0000256" key="1">
    <source>
        <dbReference type="SAM" id="MobiDB-lite"/>
    </source>
</evidence>
<reference evidence="2 3" key="1">
    <citation type="submission" date="2013-11" db="EMBL/GenBank/DDBJ databases">
        <title>Draft genome of the bovine lungworm Dictyocaulus viviparus.</title>
        <authorList>
            <person name="Mitreva M."/>
        </authorList>
    </citation>
    <scope>NUCLEOTIDE SEQUENCE [LARGE SCALE GENOMIC DNA]</scope>
    <source>
        <strain evidence="2 3">HannoverDv2000</strain>
    </source>
</reference>
<dbReference type="AlphaFoldDB" id="A0A0D8YAB5"/>
<feature type="region of interest" description="Disordered" evidence="1">
    <location>
        <begin position="42"/>
        <end position="65"/>
    </location>
</feature>